<protein>
    <recommendedName>
        <fullName evidence="3">SipL SPOCS domain-containing protein</fullName>
    </recommendedName>
</protein>
<dbReference type="EMBL" id="JARPTC010000023">
    <property type="protein sequence ID" value="MDO7788679.1"/>
    <property type="molecule type" value="Genomic_DNA"/>
</dbReference>
<evidence type="ECO:0000313" key="1">
    <source>
        <dbReference type="EMBL" id="MDO7788679.1"/>
    </source>
</evidence>
<dbReference type="RefSeq" id="WP_304544826.1">
    <property type="nucleotide sequence ID" value="NZ_JARPTC010000023.1"/>
</dbReference>
<accession>A0AAW7ZH84</accession>
<gene>
    <name evidence="1" type="ORF">P6N53_15730</name>
</gene>
<name>A0AAW7ZH84_9FIRM</name>
<reference evidence="1" key="1">
    <citation type="journal article" date="2023" name="J. Hazard. Mater.">
        <title>Anaerobic biodegradation of pyrene and benzo[a]pyrene by a new sulfate-reducing Desulforamulus aquiferis strain DSA.</title>
        <authorList>
            <person name="Zhang Z."/>
            <person name="Sun J."/>
            <person name="Gong X."/>
            <person name="Wang C."/>
            <person name="Wang H."/>
        </authorList>
    </citation>
    <scope>NUCLEOTIDE SEQUENCE</scope>
    <source>
        <strain evidence="1">DSA</strain>
    </source>
</reference>
<dbReference type="AlphaFoldDB" id="A0AAW7ZH84"/>
<proteinExistence type="predicted"/>
<evidence type="ECO:0008006" key="3">
    <source>
        <dbReference type="Google" id="ProtNLM"/>
    </source>
</evidence>
<keyword evidence="2" id="KW-1185">Reference proteome</keyword>
<reference evidence="1" key="2">
    <citation type="submission" date="2023-03" db="EMBL/GenBank/DDBJ databases">
        <authorList>
            <person name="Zhang Z."/>
        </authorList>
    </citation>
    <scope>NUCLEOTIDE SEQUENCE</scope>
    <source>
        <strain evidence="1">DSA</strain>
    </source>
</reference>
<comment type="caution">
    <text evidence="1">The sequence shown here is derived from an EMBL/GenBank/DDBJ whole genome shotgun (WGS) entry which is preliminary data.</text>
</comment>
<organism evidence="1 2">
    <name type="scientific">Desulforamulus aquiferis</name>
    <dbReference type="NCBI Taxonomy" id="1397668"/>
    <lineage>
        <taxon>Bacteria</taxon>
        <taxon>Bacillati</taxon>
        <taxon>Bacillota</taxon>
        <taxon>Clostridia</taxon>
        <taxon>Eubacteriales</taxon>
        <taxon>Peptococcaceae</taxon>
        <taxon>Desulforamulus</taxon>
    </lineage>
</organism>
<dbReference type="Proteomes" id="UP001172911">
    <property type="component" value="Unassembled WGS sequence"/>
</dbReference>
<evidence type="ECO:0000313" key="2">
    <source>
        <dbReference type="Proteomes" id="UP001172911"/>
    </source>
</evidence>
<sequence>MNCDKTIKEIKTFVVVFRDTLTKIGEATIPAPIGVDIDPKTGEVNVPLEITPMGDVVLNPIIGKNKLVNEGSLKIMLTFKDLYPGPCPDVRKSISHEVLVPIQSVHKIEEICPEDHIQEKVEIKSIKVKGIPDKSISKFAGRKMNLLIKVTLQVEVIIAREEIICVQVQSK</sequence>